<evidence type="ECO:0000256" key="5">
    <source>
        <dbReference type="ARBA" id="ARBA00022840"/>
    </source>
</evidence>
<dbReference type="CDD" id="cd03224">
    <property type="entry name" value="ABC_TM1139_LivF_branched"/>
    <property type="match status" value="1"/>
</dbReference>
<dbReference type="GO" id="GO:0015658">
    <property type="term" value="F:branched-chain amino acid transmembrane transporter activity"/>
    <property type="evidence" value="ECO:0007669"/>
    <property type="project" value="TreeGrafter"/>
</dbReference>
<organism evidence="8 9">
    <name type="scientific">Bordetella genomosp. 10</name>
    <dbReference type="NCBI Taxonomy" id="1416804"/>
    <lineage>
        <taxon>Bacteria</taxon>
        <taxon>Pseudomonadati</taxon>
        <taxon>Pseudomonadota</taxon>
        <taxon>Betaproteobacteria</taxon>
        <taxon>Burkholderiales</taxon>
        <taxon>Alcaligenaceae</taxon>
        <taxon>Bordetella</taxon>
    </lineage>
</organism>
<evidence type="ECO:0000313" key="8">
    <source>
        <dbReference type="EMBL" id="OZI31542.1"/>
    </source>
</evidence>
<evidence type="ECO:0000256" key="6">
    <source>
        <dbReference type="ARBA" id="ARBA00022970"/>
    </source>
</evidence>
<dbReference type="SUPFAM" id="SSF52540">
    <property type="entry name" value="P-loop containing nucleoside triphosphate hydrolases"/>
    <property type="match status" value="1"/>
</dbReference>
<dbReference type="InterPro" id="IPR003593">
    <property type="entry name" value="AAA+_ATPase"/>
</dbReference>
<dbReference type="InterPro" id="IPR003439">
    <property type="entry name" value="ABC_transporter-like_ATP-bd"/>
</dbReference>
<dbReference type="SMART" id="SM00382">
    <property type="entry name" value="AAA"/>
    <property type="match status" value="1"/>
</dbReference>
<dbReference type="OrthoDB" id="8652350at2"/>
<comment type="caution">
    <text evidence="8">The sequence shown here is derived from an EMBL/GenBank/DDBJ whole genome shotgun (WGS) entry which is preliminary data.</text>
</comment>
<dbReference type="GO" id="GO:0005524">
    <property type="term" value="F:ATP binding"/>
    <property type="evidence" value="ECO:0007669"/>
    <property type="project" value="UniProtKB-KW"/>
</dbReference>
<dbReference type="InterPro" id="IPR052156">
    <property type="entry name" value="BCAA_Transport_ATP-bd_LivF"/>
</dbReference>
<dbReference type="PROSITE" id="PS50893">
    <property type="entry name" value="ABC_TRANSPORTER_2"/>
    <property type="match status" value="1"/>
</dbReference>
<reference evidence="9" key="1">
    <citation type="submission" date="2017-05" db="EMBL/GenBank/DDBJ databases">
        <title>Complete and WGS of Bordetella genogroups.</title>
        <authorList>
            <person name="Spilker T."/>
            <person name="Lipuma J."/>
        </authorList>
    </citation>
    <scope>NUCLEOTIDE SEQUENCE [LARGE SCALE GENOMIC DNA]</scope>
    <source>
        <strain evidence="9">AU16122</strain>
    </source>
</reference>
<dbReference type="GO" id="GO:0015807">
    <property type="term" value="P:L-amino acid transport"/>
    <property type="evidence" value="ECO:0007669"/>
    <property type="project" value="TreeGrafter"/>
</dbReference>
<dbReference type="PANTHER" id="PTHR43820:SF4">
    <property type="entry name" value="HIGH-AFFINITY BRANCHED-CHAIN AMINO ACID TRANSPORT ATP-BINDING PROTEIN LIVF"/>
    <property type="match status" value="1"/>
</dbReference>
<keyword evidence="3" id="KW-1003">Cell membrane</keyword>
<name>A0A261S3M6_9BORD</name>
<proteinExistence type="inferred from homology"/>
<evidence type="ECO:0000256" key="3">
    <source>
        <dbReference type="ARBA" id="ARBA00022475"/>
    </source>
</evidence>
<comment type="similarity">
    <text evidence="1">Belongs to the ABC transporter superfamily.</text>
</comment>
<gene>
    <name evidence="8" type="ORF">CAL29_27000</name>
</gene>
<dbReference type="Proteomes" id="UP000216020">
    <property type="component" value="Unassembled WGS sequence"/>
</dbReference>
<evidence type="ECO:0000256" key="2">
    <source>
        <dbReference type="ARBA" id="ARBA00022448"/>
    </source>
</evidence>
<keyword evidence="5 8" id="KW-0067">ATP-binding</keyword>
<keyword evidence="9" id="KW-1185">Reference proteome</keyword>
<keyword evidence="2" id="KW-0813">Transport</keyword>
<evidence type="ECO:0000256" key="1">
    <source>
        <dbReference type="ARBA" id="ARBA00005417"/>
    </source>
</evidence>
<evidence type="ECO:0000256" key="4">
    <source>
        <dbReference type="ARBA" id="ARBA00022741"/>
    </source>
</evidence>
<dbReference type="AlphaFoldDB" id="A0A261S3M6"/>
<dbReference type="RefSeq" id="WP_094855950.1">
    <property type="nucleotide sequence ID" value="NZ_NEVM01000005.1"/>
</dbReference>
<evidence type="ECO:0000259" key="7">
    <source>
        <dbReference type="PROSITE" id="PS50893"/>
    </source>
</evidence>
<dbReference type="PROSITE" id="PS00211">
    <property type="entry name" value="ABC_TRANSPORTER_1"/>
    <property type="match status" value="1"/>
</dbReference>
<dbReference type="InterPro" id="IPR017871">
    <property type="entry name" value="ABC_transporter-like_CS"/>
</dbReference>
<dbReference type="InterPro" id="IPR027417">
    <property type="entry name" value="P-loop_NTPase"/>
</dbReference>
<keyword evidence="6" id="KW-0029">Amino-acid transport</keyword>
<dbReference type="GO" id="GO:0016887">
    <property type="term" value="F:ATP hydrolysis activity"/>
    <property type="evidence" value="ECO:0007669"/>
    <property type="project" value="InterPro"/>
</dbReference>
<protein>
    <submittedName>
        <fullName evidence="8">ABC transporter ATP-binding protein</fullName>
    </submittedName>
</protein>
<evidence type="ECO:0000313" key="9">
    <source>
        <dbReference type="Proteomes" id="UP000216020"/>
    </source>
</evidence>
<keyword evidence="3" id="KW-0472">Membrane</keyword>
<sequence>MPMLEARGLAVRYGPLEAVHGISFDVDQGEIVALVGSNGAGKSSTLKALMGLKLPADGTLAWQGEPIAHLPAAARVQRGIALSPEGRRLFPRMTVLENLQVGAHAVRCASARRRTMEHIYALFPRVAERRGQLAGSLSGGEQQMVAIGRALMAQPRLLMLDEPSLGLAPKVIAEIADAIQALNRDTGLSIILVEQNARLALRLSHRAYVLEQGAIMQTGTGAQLLADDFVRKSYLGA</sequence>
<keyword evidence="4" id="KW-0547">Nucleotide-binding</keyword>
<dbReference type="Pfam" id="PF00005">
    <property type="entry name" value="ABC_tran"/>
    <property type="match status" value="1"/>
</dbReference>
<dbReference type="Gene3D" id="3.40.50.300">
    <property type="entry name" value="P-loop containing nucleotide triphosphate hydrolases"/>
    <property type="match status" value="1"/>
</dbReference>
<dbReference type="PANTHER" id="PTHR43820">
    <property type="entry name" value="HIGH-AFFINITY BRANCHED-CHAIN AMINO ACID TRANSPORT ATP-BINDING PROTEIN LIVF"/>
    <property type="match status" value="1"/>
</dbReference>
<dbReference type="EMBL" id="NEVM01000005">
    <property type="protein sequence ID" value="OZI31542.1"/>
    <property type="molecule type" value="Genomic_DNA"/>
</dbReference>
<feature type="domain" description="ABC transporter" evidence="7">
    <location>
        <begin position="4"/>
        <end position="237"/>
    </location>
</feature>
<accession>A0A261S3M6</accession>